<gene>
    <name evidence="2" type="ORF">scyTo_0003758</name>
</gene>
<dbReference type="Gene3D" id="1.10.238.10">
    <property type="entry name" value="EF-hand"/>
    <property type="match status" value="2"/>
</dbReference>
<dbReference type="Pfam" id="PF13833">
    <property type="entry name" value="EF-hand_8"/>
    <property type="match status" value="1"/>
</dbReference>
<keyword evidence="3" id="KW-1185">Reference proteome</keyword>
<dbReference type="PANTHER" id="PTHR20875:SF0">
    <property type="entry name" value="GH12158P"/>
    <property type="match status" value="1"/>
</dbReference>
<protein>
    <recommendedName>
        <fullName evidence="1">EF-hand domain-containing protein</fullName>
    </recommendedName>
</protein>
<sequence>MAATYVEEIEDKIRRKVLSKRIRISEYFGDYDKLHSDYITRSQFLRCLDQTVGIHFSQEEMNCLLNKYDVKCNGTVNYKHFINVIEKRSLGEINPEDDPDAMRCIETLMKQLSIHYKYHGTDILSPFRDLDKLNIGTLTDSQFHRAIIRPVGLTDEMVSVIGSHYAIPEKPGFINYLNFCNDILARIKALKTDRPNRPPIPYGYWPPEFRRGLYLTCGKEGILSEQDIQTLLKCFGTADCKVRYRDFCNNVTYRRLLTKTQFERGLDYLGLSVEPMDFKLLCKRFEDPVTGEINYVAFSQAVDKEYSGFTVDSVESEPPAEDTTPSQEQQLIGFTQPATADDNNVDLGELMSRMRHHILVNRVRTVDFIEDFDALHSGRIAIPVFRRTLSMIGFKPELSDAQFRALVECYEDPTMPDHVIWTNFTKDIDSVFTLPELEKKPNVNVPPLETYQLPKVGTVDADILDPTDRAQFESLICRLKERIIHRHLETYPVFRDFDRYKNNHVFRAQFRRCLSQLNLPATDEEMDLLEKVFSDELGFDYVRFLEQVDPPERPEKMYNKLMNEIHLLKESRKSLELEAATDINCILEKIKTKTYRKPVKIGDHMKDFDKLNSGRILKNNFRRALDLDGFELQPSEMAILEKAYESCGKPDSVDYKQFIAEIESIFTLEHLEKFPRAEVTQYKPPPDWELNVLSTEEITVLQKALARLAETVRIPGGI</sequence>
<dbReference type="AlphaFoldDB" id="A0A401PNG7"/>
<proteinExistence type="predicted"/>
<feature type="domain" description="EF-hand" evidence="1">
    <location>
        <begin position="36"/>
        <end position="87"/>
    </location>
</feature>
<reference evidence="2 3" key="1">
    <citation type="journal article" date="2018" name="Nat. Ecol. Evol.">
        <title>Shark genomes provide insights into elasmobranch evolution and the origin of vertebrates.</title>
        <authorList>
            <person name="Hara Y"/>
            <person name="Yamaguchi K"/>
            <person name="Onimaru K"/>
            <person name="Kadota M"/>
            <person name="Koyanagi M"/>
            <person name="Keeley SD"/>
            <person name="Tatsumi K"/>
            <person name="Tanaka K"/>
            <person name="Motone F"/>
            <person name="Kageyama Y"/>
            <person name="Nozu R"/>
            <person name="Adachi N"/>
            <person name="Nishimura O"/>
            <person name="Nakagawa R"/>
            <person name="Tanegashima C"/>
            <person name="Kiyatake I"/>
            <person name="Matsumoto R"/>
            <person name="Murakumo K"/>
            <person name="Nishida K"/>
            <person name="Terakita A"/>
            <person name="Kuratani S"/>
            <person name="Sato K"/>
            <person name="Hyodo S Kuraku.S."/>
        </authorList>
    </citation>
    <scope>NUCLEOTIDE SEQUENCE [LARGE SCALE GENOMIC DNA]</scope>
</reference>
<dbReference type="EMBL" id="BFAA01001055">
    <property type="protein sequence ID" value="GCB74667.1"/>
    <property type="molecule type" value="Genomic_DNA"/>
</dbReference>
<dbReference type="InterPro" id="IPR011992">
    <property type="entry name" value="EF-hand-dom_pair"/>
</dbReference>
<accession>A0A401PNG7</accession>
<evidence type="ECO:0000313" key="3">
    <source>
        <dbReference type="Proteomes" id="UP000288216"/>
    </source>
</evidence>
<dbReference type="InterPro" id="IPR002048">
    <property type="entry name" value="EF_hand_dom"/>
</dbReference>
<organism evidence="2 3">
    <name type="scientific">Scyliorhinus torazame</name>
    <name type="common">Cloudy catshark</name>
    <name type="synonym">Catulus torazame</name>
    <dbReference type="NCBI Taxonomy" id="75743"/>
    <lineage>
        <taxon>Eukaryota</taxon>
        <taxon>Metazoa</taxon>
        <taxon>Chordata</taxon>
        <taxon>Craniata</taxon>
        <taxon>Vertebrata</taxon>
        <taxon>Chondrichthyes</taxon>
        <taxon>Elasmobranchii</taxon>
        <taxon>Galeomorphii</taxon>
        <taxon>Galeoidea</taxon>
        <taxon>Carcharhiniformes</taxon>
        <taxon>Scyliorhinidae</taxon>
        <taxon>Scyliorhinus</taxon>
    </lineage>
</organism>
<dbReference type="PANTHER" id="PTHR20875">
    <property type="entry name" value="EF-HAND CALCIUM-BINDING DOMAIN-CONTAINING PROTEIN 6-RELATED"/>
    <property type="match status" value="1"/>
</dbReference>
<dbReference type="STRING" id="75743.A0A401PNG7"/>
<dbReference type="OrthoDB" id="272072at2759"/>
<comment type="caution">
    <text evidence="2">The sequence shown here is derived from an EMBL/GenBank/DDBJ whole genome shotgun (WGS) entry which is preliminary data.</text>
</comment>
<dbReference type="SUPFAM" id="SSF47473">
    <property type="entry name" value="EF-hand"/>
    <property type="match status" value="3"/>
</dbReference>
<dbReference type="GO" id="GO:0005509">
    <property type="term" value="F:calcium ion binding"/>
    <property type="evidence" value="ECO:0007669"/>
    <property type="project" value="InterPro"/>
</dbReference>
<evidence type="ECO:0000259" key="1">
    <source>
        <dbReference type="Pfam" id="PF13833"/>
    </source>
</evidence>
<dbReference type="Proteomes" id="UP000288216">
    <property type="component" value="Unassembled WGS sequence"/>
</dbReference>
<dbReference type="OMA" id="CVRYRDF"/>
<dbReference type="InterPro" id="IPR052603">
    <property type="entry name" value="EFCB6"/>
</dbReference>
<name>A0A401PNG7_SCYTO</name>
<evidence type="ECO:0000313" key="2">
    <source>
        <dbReference type="EMBL" id="GCB74667.1"/>
    </source>
</evidence>